<feature type="transmembrane region" description="Helical" evidence="7">
    <location>
        <begin position="417"/>
        <end position="445"/>
    </location>
</feature>
<evidence type="ECO:0000256" key="5">
    <source>
        <dbReference type="ARBA" id="ARBA00022989"/>
    </source>
</evidence>
<feature type="transmembrane region" description="Helical" evidence="7">
    <location>
        <begin position="181"/>
        <end position="203"/>
    </location>
</feature>
<sequence>MGRPAMAAMTPAITLFLIILAGALALLVSGRVRIDLAALLVIVALALSGLLPVREALAGFSSEAAIITASVFVISAGLAATGLADRVGGWIGALAGASEWRTLLVVMPMVALVAAFTHQLMVVAMMLPVLLHLARARGLSPSRLLMPMAFAASLGTTLTVLGAPAFLLTSSLLHQGGLAQLGLFSILPLGLALTALGTLYMLLLRWLLPRRTGADADMPLGGLGRYFTEIALPAGSRWAGRTMEEFLAQYGSHLQVADWLRDGVSLPRPFMPLALLEGDVLLVQASPEEIASFVAQPDLVLHAVAQAGEALPRGLDARAQGKARLFQAMLAPQSALIGQTLAGVDFPARFGVIAVGLWRRDGWFNGKLTQTQLQAGDLLVLWGPPERFRNIAEYRGFLTLSPFQADARQRHKARTALIILALSVIAAGSGLVAPALAFMGGALAMMLSGCVPADQGYRAIDLRPFLMIAAAIPLGVAMERSGTAAWLAQGLGYVAQGYTPFAVLLLLFAAAALLTQLLSDTATAALLVPVAIAFSDAAAVSPTAAAVTVTTGAVAAFLTPIGHHGSLLVLRAGNYRFHDFLLLGLPLTVLIGLVTAWIAPRLFPLG</sequence>
<reference evidence="9" key="2">
    <citation type="journal article" date="2014" name="ISME J.">
        <title>Microbial stratification in low pH oxic and suboxic macroscopic growths along an acid mine drainage.</title>
        <authorList>
            <person name="Mendez-Garcia C."/>
            <person name="Mesa V."/>
            <person name="Sprenger R.R."/>
            <person name="Richter M."/>
            <person name="Diez M.S."/>
            <person name="Solano J."/>
            <person name="Bargiela R."/>
            <person name="Golyshina O.V."/>
            <person name="Manteca A."/>
            <person name="Ramos J.L."/>
            <person name="Gallego J.R."/>
            <person name="Llorente I."/>
            <person name="Martins Dos Santos V.A."/>
            <person name="Jensen O.N."/>
            <person name="Pelaez A.I."/>
            <person name="Sanchez J."/>
            <person name="Ferrer M."/>
        </authorList>
    </citation>
    <scope>NUCLEOTIDE SEQUENCE</scope>
</reference>
<feature type="transmembrane region" description="Helical" evidence="7">
    <location>
        <begin position="36"/>
        <end position="53"/>
    </location>
</feature>
<feature type="domain" description="RCK C-terminal" evidence="8">
    <location>
        <begin position="215"/>
        <end position="299"/>
    </location>
</feature>
<evidence type="ECO:0000259" key="8">
    <source>
        <dbReference type="PROSITE" id="PS51202"/>
    </source>
</evidence>
<dbReference type="GO" id="GO:0008324">
    <property type="term" value="F:monoatomic cation transmembrane transporter activity"/>
    <property type="evidence" value="ECO:0007669"/>
    <property type="project" value="InterPro"/>
</dbReference>
<dbReference type="EMBL" id="AUZZ01002602">
    <property type="protein sequence ID" value="EQD59591.1"/>
    <property type="molecule type" value="Genomic_DNA"/>
</dbReference>
<keyword evidence="4" id="KW-0677">Repeat</keyword>
<feature type="transmembrane region" description="Helical" evidence="7">
    <location>
        <begin position="65"/>
        <end position="84"/>
    </location>
</feature>
<accession>T1AGJ0</accession>
<comment type="subcellular location">
    <subcellularLocation>
        <location evidence="1">Membrane</location>
        <topology evidence="1">Multi-pass membrane protein</topology>
    </subcellularLocation>
</comment>
<feature type="transmembrane region" description="Helical" evidence="7">
    <location>
        <begin position="580"/>
        <end position="599"/>
    </location>
</feature>
<dbReference type="InterPro" id="IPR051679">
    <property type="entry name" value="DASS-Related_Transporters"/>
</dbReference>
<feature type="transmembrane region" description="Helical" evidence="7">
    <location>
        <begin position="104"/>
        <end position="133"/>
    </location>
</feature>
<dbReference type="InterPro" id="IPR004680">
    <property type="entry name" value="Cit_transptr-like_dom"/>
</dbReference>
<dbReference type="PROSITE" id="PS51202">
    <property type="entry name" value="RCK_C"/>
    <property type="match status" value="2"/>
</dbReference>
<evidence type="ECO:0000256" key="7">
    <source>
        <dbReference type="SAM" id="Phobius"/>
    </source>
</evidence>
<dbReference type="PANTHER" id="PTHR43652">
    <property type="entry name" value="BASIC AMINO ACID ANTIPORTER YFCC-RELATED"/>
    <property type="match status" value="1"/>
</dbReference>
<keyword evidence="5 7" id="KW-1133">Transmembrane helix</keyword>
<evidence type="ECO:0000256" key="3">
    <source>
        <dbReference type="ARBA" id="ARBA00022692"/>
    </source>
</evidence>
<evidence type="ECO:0000313" key="9">
    <source>
        <dbReference type="EMBL" id="EQD59591.1"/>
    </source>
</evidence>
<dbReference type="SUPFAM" id="SSF116726">
    <property type="entry name" value="TrkA C-terminal domain-like"/>
    <property type="match status" value="2"/>
</dbReference>
<feature type="transmembrane region" description="Helical" evidence="7">
    <location>
        <begin position="145"/>
        <end position="169"/>
    </location>
</feature>
<protein>
    <submittedName>
        <fullName evidence="9">TrkA-C domain protein</fullName>
    </submittedName>
</protein>
<feature type="transmembrane region" description="Helical" evidence="7">
    <location>
        <begin position="500"/>
        <end position="519"/>
    </location>
</feature>
<evidence type="ECO:0000256" key="6">
    <source>
        <dbReference type="ARBA" id="ARBA00023136"/>
    </source>
</evidence>
<dbReference type="Pfam" id="PF03600">
    <property type="entry name" value="CitMHS"/>
    <property type="match status" value="1"/>
</dbReference>
<reference evidence="9" key="1">
    <citation type="submission" date="2013-08" db="EMBL/GenBank/DDBJ databases">
        <authorList>
            <person name="Mendez C."/>
            <person name="Richter M."/>
            <person name="Ferrer M."/>
            <person name="Sanchez J."/>
        </authorList>
    </citation>
    <scope>NUCLEOTIDE SEQUENCE</scope>
</reference>
<keyword evidence="3 7" id="KW-0812">Transmembrane</keyword>
<evidence type="ECO:0000256" key="4">
    <source>
        <dbReference type="ARBA" id="ARBA00022737"/>
    </source>
</evidence>
<comment type="caution">
    <text evidence="9">The sequence shown here is derived from an EMBL/GenBank/DDBJ whole genome shotgun (WGS) entry which is preliminary data.</text>
</comment>
<dbReference type="Pfam" id="PF02080">
    <property type="entry name" value="TrkA_C"/>
    <property type="match status" value="1"/>
</dbReference>
<feature type="transmembrane region" description="Helical" evidence="7">
    <location>
        <begin position="12"/>
        <end position="30"/>
    </location>
</feature>
<keyword evidence="6 7" id="KW-0472">Membrane</keyword>
<dbReference type="Gene3D" id="3.30.70.1450">
    <property type="entry name" value="Regulator of K+ conductance, C-terminal domain"/>
    <property type="match status" value="2"/>
</dbReference>
<feature type="domain" description="RCK C-terminal" evidence="8">
    <location>
        <begin position="313"/>
        <end position="397"/>
    </location>
</feature>
<organism evidence="9">
    <name type="scientific">mine drainage metagenome</name>
    <dbReference type="NCBI Taxonomy" id="410659"/>
    <lineage>
        <taxon>unclassified sequences</taxon>
        <taxon>metagenomes</taxon>
        <taxon>ecological metagenomes</taxon>
    </lineage>
</organism>
<proteinExistence type="predicted"/>
<evidence type="ECO:0000256" key="2">
    <source>
        <dbReference type="ARBA" id="ARBA00022448"/>
    </source>
</evidence>
<gene>
    <name evidence="9" type="ORF">B2A_03902</name>
</gene>
<evidence type="ECO:0000256" key="1">
    <source>
        <dbReference type="ARBA" id="ARBA00004141"/>
    </source>
</evidence>
<feature type="transmembrane region" description="Helical" evidence="7">
    <location>
        <begin position="539"/>
        <end position="559"/>
    </location>
</feature>
<dbReference type="AlphaFoldDB" id="T1AGJ0"/>
<dbReference type="InterPro" id="IPR036721">
    <property type="entry name" value="RCK_C_sf"/>
</dbReference>
<keyword evidence="2" id="KW-0813">Transport</keyword>
<dbReference type="InterPro" id="IPR006037">
    <property type="entry name" value="RCK_C"/>
</dbReference>
<dbReference type="PANTHER" id="PTHR43652:SF2">
    <property type="entry name" value="BASIC AMINO ACID ANTIPORTER YFCC-RELATED"/>
    <property type="match status" value="1"/>
</dbReference>
<dbReference type="GO" id="GO:0005886">
    <property type="term" value="C:plasma membrane"/>
    <property type="evidence" value="ECO:0007669"/>
    <property type="project" value="TreeGrafter"/>
</dbReference>
<name>T1AGJ0_9ZZZZ</name>
<dbReference type="GO" id="GO:0006813">
    <property type="term" value="P:potassium ion transport"/>
    <property type="evidence" value="ECO:0007669"/>
    <property type="project" value="InterPro"/>
</dbReference>
<feature type="transmembrane region" description="Helical" evidence="7">
    <location>
        <begin position="465"/>
        <end position="488"/>
    </location>
</feature>